<name>A0AAD4JAY2_PERFH</name>
<organism evidence="2 3">
    <name type="scientific">Perilla frutescens var. hirtella</name>
    <name type="common">Perilla citriodora</name>
    <name type="synonym">Perilla setoyensis</name>
    <dbReference type="NCBI Taxonomy" id="608512"/>
    <lineage>
        <taxon>Eukaryota</taxon>
        <taxon>Viridiplantae</taxon>
        <taxon>Streptophyta</taxon>
        <taxon>Embryophyta</taxon>
        <taxon>Tracheophyta</taxon>
        <taxon>Spermatophyta</taxon>
        <taxon>Magnoliopsida</taxon>
        <taxon>eudicotyledons</taxon>
        <taxon>Gunneridae</taxon>
        <taxon>Pentapetalae</taxon>
        <taxon>asterids</taxon>
        <taxon>lamiids</taxon>
        <taxon>Lamiales</taxon>
        <taxon>Lamiaceae</taxon>
        <taxon>Nepetoideae</taxon>
        <taxon>Elsholtzieae</taxon>
        <taxon>Perilla</taxon>
    </lineage>
</organism>
<dbReference type="AlphaFoldDB" id="A0AAD4JAY2"/>
<evidence type="ECO:0000313" key="2">
    <source>
        <dbReference type="EMBL" id="KAH6830046.1"/>
    </source>
</evidence>
<dbReference type="SUPFAM" id="SSF53383">
    <property type="entry name" value="PLP-dependent transferases"/>
    <property type="match status" value="1"/>
</dbReference>
<dbReference type="GO" id="GO:0005960">
    <property type="term" value="C:glycine cleavage complex"/>
    <property type="evidence" value="ECO:0007669"/>
    <property type="project" value="TreeGrafter"/>
</dbReference>
<dbReference type="GO" id="GO:0019464">
    <property type="term" value="P:glycine decarboxylation via glycine cleavage system"/>
    <property type="evidence" value="ECO:0007669"/>
    <property type="project" value="TreeGrafter"/>
</dbReference>
<dbReference type="GO" id="GO:0016594">
    <property type="term" value="F:glycine binding"/>
    <property type="evidence" value="ECO:0007669"/>
    <property type="project" value="TreeGrafter"/>
</dbReference>
<dbReference type="PANTHER" id="PTHR11773:SF1">
    <property type="entry name" value="GLYCINE DEHYDROGENASE (DECARBOXYLATING), MITOCHONDRIAL"/>
    <property type="match status" value="1"/>
</dbReference>
<dbReference type="GO" id="GO:0009941">
    <property type="term" value="C:chloroplast envelope"/>
    <property type="evidence" value="ECO:0007669"/>
    <property type="project" value="TreeGrafter"/>
</dbReference>
<keyword evidence="1" id="KW-0472">Membrane</keyword>
<dbReference type="InterPro" id="IPR015421">
    <property type="entry name" value="PyrdxlP-dep_Trfase_major"/>
</dbReference>
<reference evidence="2 3" key="1">
    <citation type="journal article" date="2021" name="Nat. Commun.">
        <title>Incipient diploidization of the medicinal plant Perilla within 10,000 years.</title>
        <authorList>
            <person name="Zhang Y."/>
            <person name="Shen Q."/>
            <person name="Leng L."/>
            <person name="Zhang D."/>
            <person name="Chen S."/>
            <person name="Shi Y."/>
            <person name="Ning Z."/>
            <person name="Chen S."/>
        </authorList>
    </citation>
    <scope>NUCLEOTIDE SEQUENCE [LARGE SCALE GENOMIC DNA]</scope>
    <source>
        <strain evidence="3">cv. PC099</strain>
    </source>
</reference>
<keyword evidence="3" id="KW-1185">Reference proteome</keyword>
<dbReference type="InterPro" id="IPR015424">
    <property type="entry name" value="PyrdxlP-dep_Trfase"/>
</dbReference>
<comment type="caution">
    <text evidence="2">The sequence shown here is derived from an EMBL/GenBank/DDBJ whole genome shotgun (WGS) entry which is preliminary data.</text>
</comment>
<proteinExistence type="predicted"/>
<evidence type="ECO:0000313" key="3">
    <source>
        <dbReference type="Proteomes" id="UP001190926"/>
    </source>
</evidence>
<dbReference type="GO" id="GO:0030170">
    <property type="term" value="F:pyridoxal phosphate binding"/>
    <property type="evidence" value="ECO:0007669"/>
    <property type="project" value="TreeGrafter"/>
</dbReference>
<keyword evidence="1" id="KW-1133">Transmembrane helix</keyword>
<dbReference type="GO" id="GO:0048046">
    <property type="term" value="C:apoplast"/>
    <property type="evidence" value="ECO:0007669"/>
    <property type="project" value="TreeGrafter"/>
</dbReference>
<dbReference type="Gene3D" id="3.40.640.10">
    <property type="entry name" value="Type I PLP-dependent aspartate aminotransferase-like (Major domain)"/>
    <property type="match status" value="1"/>
</dbReference>
<dbReference type="InterPro" id="IPR020581">
    <property type="entry name" value="GDC_P"/>
</dbReference>
<gene>
    <name evidence="2" type="ORF">C2S53_007988</name>
</gene>
<sequence length="106" mass="11836">MILRSFQQFKAFVVGGDHHRNVYIIPVSAHGTNPASAAMCGMKIVAIGTDSKGNINIAELRKVAEANRDNLSALMVWITIVTFLEMHYLMFICILFFIAHWNIGVN</sequence>
<dbReference type="GO" id="GO:0004375">
    <property type="term" value="F:glycine dehydrogenase (decarboxylating) activity"/>
    <property type="evidence" value="ECO:0007669"/>
    <property type="project" value="InterPro"/>
</dbReference>
<protein>
    <submittedName>
        <fullName evidence="2">Glycine decarboxylase P-protein 2</fullName>
    </submittedName>
</protein>
<accession>A0AAD4JAY2</accession>
<dbReference type="PANTHER" id="PTHR11773">
    <property type="entry name" value="GLYCINE DEHYDROGENASE, DECARBOXYLATING"/>
    <property type="match status" value="1"/>
</dbReference>
<keyword evidence="1" id="KW-0812">Transmembrane</keyword>
<dbReference type="Proteomes" id="UP001190926">
    <property type="component" value="Unassembled WGS sequence"/>
</dbReference>
<evidence type="ECO:0000256" key="1">
    <source>
        <dbReference type="SAM" id="Phobius"/>
    </source>
</evidence>
<dbReference type="GO" id="GO:0005739">
    <property type="term" value="C:mitochondrion"/>
    <property type="evidence" value="ECO:0007669"/>
    <property type="project" value="TreeGrafter"/>
</dbReference>
<dbReference type="EMBL" id="SDAM02000101">
    <property type="protein sequence ID" value="KAH6830046.1"/>
    <property type="molecule type" value="Genomic_DNA"/>
</dbReference>
<feature type="transmembrane region" description="Helical" evidence="1">
    <location>
        <begin position="71"/>
        <end position="99"/>
    </location>
</feature>